<evidence type="ECO:0000256" key="1">
    <source>
        <dbReference type="ARBA" id="ARBA00022679"/>
    </source>
</evidence>
<proteinExistence type="predicted"/>
<dbReference type="Pfam" id="PF00583">
    <property type="entry name" value="Acetyltransf_1"/>
    <property type="match status" value="1"/>
</dbReference>
<dbReference type="Proteomes" id="UP000547973">
    <property type="component" value="Unassembled WGS sequence"/>
</dbReference>
<gene>
    <name evidence="4" type="ORF">BKA03_001767</name>
</gene>
<dbReference type="Gene3D" id="3.40.630.30">
    <property type="match status" value="1"/>
</dbReference>
<evidence type="ECO:0000259" key="3">
    <source>
        <dbReference type="PROSITE" id="PS51186"/>
    </source>
</evidence>
<dbReference type="PANTHER" id="PTHR43877:SF2">
    <property type="entry name" value="AMINOALKYLPHOSPHONATE N-ACETYLTRANSFERASE-RELATED"/>
    <property type="match status" value="1"/>
</dbReference>
<dbReference type="InterPro" id="IPR016181">
    <property type="entry name" value="Acyl_CoA_acyltransferase"/>
</dbReference>
<evidence type="ECO:0000313" key="4">
    <source>
        <dbReference type="EMBL" id="NYI41648.1"/>
    </source>
</evidence>
<dbReference type="AlphaFoldDB" id="A0A7Y9ZCF1"/>
<dbReference type="PIRSF" id="PIRSF028520">
    <property type="entry name" value="UCP028520"/>
    <property type="match status" value="1"/>
</dbReference>
<keyword evidence="5" id="KW-1185">Reference proteome</keyword>
<reference evidence="4 5" key="1">
    <citation type="submission" date="2020-07" db="EMBL/GenBank/DDBJ databases">
        <title>Sequencing the genomes of 1000 actinobacteria strains.</title>
        <authorList>
            <person name="Klenk H.-P."/>
        </authorList>
    </citation>
    <scope>NUCLEOTIDE SEQUENCE [LARGE SCALE GENOMIC DNA]</scope>
    <source>
        <strain evidence="4 5">DSM 19970</strain>
    </source>
</reference>
<dbReference type="RefSeq" id="WP_179398014.1">
    <property type="nucleotide sequence ID" value="NZ_JACBZO010000001.1"/>
</dbReference>
<dbReference type="EMBL" id="JACBZO010000001">
    <property type="protein sequence ID" value="NYI41648.1"/>
    <property type="molecule type" value="Genomic_DNA"/>
</dbReference>
<feature type="domain" description="N-acetyltransferase" evidence="3">
    <location>
        <begin position="4"/>
        <end position="163"/>
    </location>
</feature>
<dbReference type="InterPro" id="IPR016890">
    <property type="entry name" value="UCP028520"/>
</dbReference>
<keyword evidence="1" id="KW-0808">Transferase</keyword>
<protein>
    <recommendedName>
        <fullName evidence="3">N-acetyltransferase domain-containing protein</fullName>
    </recommendedName>
</protein>
<dbReference type="PANTHER" id="PTHR43877">
    <property type="entry name" value="AMINOALKYLPHOSPHONATE N-ACETYLTRANSFERASE-RELATED-RELATED"/>
    <property type="match status" value="1"/>
</dbReference>
<evidence type="ECO:0000256" key="2">
    <source>
        <dbReference type="ARBA" id="ARBA00023315"/>
    </source>
</evidence>
<dbReference type="InterPro" id="IPR000182">
    <property type="entry name" value="GNAT_dom"/>
</dbReference>
<dbReference type="InterPro" id="IPR050832">
    <property type="entry name" value="Bact_Acetyltransf"/>
</dbReference>
<sequence length="166" mass="18629">MQNLRMRIMRASDVPAVTELNNSAYPAVTILTEEEMANLFALCDISLVATNRDKQVTAFLLSINMGKPYESENYRWFEERGVRHQYIDRVVVSPSAKGTGVGRALYESVFEHARQCGANEVTAEINVRPANPSSMAFHERLGFQRLSEQETKGGSIRVALLARSVY</sequence>
<dbReference type="PROSITE" id="PS51186">
    <property type="entry name" value="GNAT"/>
    <property type="match status" value="1"/>
</dbReference>
<comment type="caution">
    <text evidence="4">The sequence shown here is derived from an EMBL/GenBank/DDBJ whole genome shotgun (WGS) entry which is preliminary data.</text>
</comment>
<dbReference type="GO" id="GO:0016747">
    <property type="term" value="F:acyltransferase activity, transferring groups other than amino-acyl groups"/>
    <property type="evidence" value="ECO:0007669"/>
    <property type="project" value="InterPro"/>
</dbReference>
<dbReference type="CDD" id="cd04301">
    <property type="entry name" value="NAT_SF"/>
    <property type="match status" value="1"/>
</dbReference>
<keyword evidence="2" id="KW-0012">Acyltransferase</keyword>
<evidence type="ECO:0000313" key="5">
    <source>
        <dbReference type="Proteomes" id="UP000547973"/>
    </source>
</evidence>
<organism evidence="4 5">
    <name type="scientific">Demequina lutea</name>
    <dbReference type="NCBI Taxonomy" id="431489"/>
    <lineage>
        <taxon>Bacteria</taxon>
        <taxon>Bacillati</taxon>
        <taxon>Actinomycetota</taxon>
        <taxon>Actinomycetes</taxon>
        <taxon>Micrococcales</taxon>
        <taxon>Demequinaceae</taxon>
        <taxon>Demequina</taxon>
    </lineage>
</organism>
<name>A0A7Y9ZCF1_9MICO</name>
<accession>A0A7Y9ZCF1</accession>
<dbReference type="SUPFAM" id="SSF55729">
    <property type="entry name" value="Acyl-CoA N-acyltransferases (Nat)"/>
    <property type="match status" value="1"/>
</dbReference>